<accession>A0AAN8J5T8</accession>
<sequence length="270" mass="30286">MLRCLTCLLYTLLFTQISSETHGESTDLRSTTACNGVKARCTRHHLSCPETSVISIVKVTLGYKHGCTALTGIMGCFNIDCCRKEFRDCTLTLEEHEYRKVSRKCSNMEHCGIAGIKSEKRCKAFRTNAYSTIEYRCTKPVYKDNSREVTTSPVYNSSGSDNHTLAVNLSLFNTDFSAVILGGLTVVISVSIILVVAYCLRRININRMTEIYPSLSISDTRHGTHTYHRTINSHTSGPEHTGNIYIKYPIRHSVPTSCDHKTLEQRVTTV</sequence>
<keyword evidence="2" id="KW-0732">Signal</keyword>
<keyword evidence="1" id="KW-0812">Transmembrane</keyword>
<dbReference type="AlphaFoldDB" id="A0AAN8J5T8"/>
<evidence type="ECO:0000256" key="2">
    <source>
        <dbReference type="SAM" id="SignalP"/>
    </source>
</evidence>
<name>A0AAN8J5T8_PATCE</name>
<dbReference type="Proteomes" id="UP001347796">
    <property type="component" value="Unassembled WGS sequence"/>
</dbReference>
<reference evidence="3 4" key="1">
    <citation type="submission" date="2024-01" db="EMBL/GenBank/DDBJ databases">
        <title>The genome of the rayed Mediterranean limpet Patella caerulea (Linnaeus, 1758).</title>
        <authorList>
            <person name="Anh-Thu Weber A."/>
            <person name="Halstead-Nussloch G."/>
        </authorList>
    </citation>
    <scope>NUCLEOTIDE SEQUENCE [LARGE SCALE GENOMIC DNA]</scope>
    <source>
        <strain evidence="3">AATW-2023a</strain>
        <tissue evidence="3">Whole specimen</tissue>
    </source>
</reference>
<keyword evidence="4" id="KW-1185">Reference proteome</keyword>
<dbReference type="CDD" id="cd22823">
    <property type="entry name" value="Gal_Rha_Lectin"/>
    <property type="match status" value="1"/>
</dbReference>
<protein>
    <submittedName>
        <fullName evidence="3">Uncharacterized protein</fullName>
    </submittedName>
</protein>
<comment type="caution">
    <text evidence="3">The sequence shown here is derived from an EMBL/GenBank/DDBJ whole genome shotgun (WGS) entry which is preliminary data.</text>
</comment>
<evidence type="ECO:0000313" key="3">
    <source>
        <dbReference type="EMBL" id="KAK6169638.1"/>
    </source>
</evidence>
<evidence type="ECO:0000313" key="4">
    <source>
        <dbReference type="Proteomes" id="UP001347796"/>
    </source>
</evidence>
<feature type="chain" id="PRO_5042907087" evidence="2">
    <location>
        <begin position="24"/>
        <end position="270"/>
    </location>
</feature>
<evidence type="ECO:0000256" key="1">
    <source>
        <dbReference type="SAM" id="Phobius"/>
    </source>
</evidence>
<feature type="transmembrane region" description="Helical" evidence="1">
    <location>
        <begin position="176"/>
        <end position="200"/>
    </location>
</feature>
<proteinExistence type="predicted"/>
<feature type="signal peptide" evidence="2">
    <location>
        <begin position="1"/>
        <end position="23"/>
    </location>
</feature>
<keyword evidence="1" id="KW-0472">Membrane</keyword>
<organism evidence="3 4">
    <name type="scientific">Patella caerulea</name>
    <name type="common">Rayed Mediterranean limpet</name>
    <dbReference type="NCBI Taxonomy" id="87958"/>
    <lineage>
        <taxon>Eukaryota</taxon>
        <taxon>Metazoa</taxon>
        <taxon>Spiralia</taxon>
        <taxon>Lophotrochozoa</taxon>
        <taxon>Mollusca</taxon>
        <taxon>Gastropoda</taxon>
        <taxon>Patellogastropoda</taxon>
        <taxon>Patelloidea</taxon>
        <taxon>Patellidae</taxon>
        <taxon>Patella</taxon>
    </lineage>
</organism>
<dbReference type="EMBL" id="JAZGQO010000015">
    <property type="protein sequence ID" value="KAK6169638.1"/>
    <property type="molecule type" value="Genomic_DNA"/>
</dbReference>
<keyword evidence="1" id="KW-1133">Transmembrane helix</keyword>
<gene>
    <name evidence="3" type="ORF">SNE40_020641</name>
</gene>